<reference evidence="3" key="1">
    <citation type="journal article" date="2020" name="Viruses">
        <title>Metatranscriptomic Identification of Diverse and Divergent RNA Viruses in Green and Chlorarachniophyte Algae Cultures.</title>
        <authorList>
            <person name="Charon J."/>
            <person name="Marcelino V.R."/>
            <person name="Wetherbee R."/>
            <person name="Verbruggen H."/>
            <person name="Holmes E.C."/>
        </authorList>
    </citation>
    <scope>NUCLEOTIDE SEQUENCE</scope>
</reference>
<keyword evidence="1" id="KW-0808">Transferase</keyword>
<sequence>MKNEIFKKFLLLWRTLVLLVSKEHRKLIYSCLYQYGAFYNHLNKYHGNVFTCKVLKELHQIGKRHACGQSNKDFHYSMWLKTTYSGFPRRLGKLDKLFNSRRRSFVMIALSITASYLFLLTKVNYSVKEIVSPYTGYKPKRHDAWIDAKNYRARSRNYKRPQALCDQFQAFIDYFSPKFIGDYRQYLFGHKHVFSGFKGGPFGTPSFLYAPRDSYILSLREFSDIAIACYNFIYASAGEVFAMTWKGRVKNSIKFFHKAWGLGALDMKENCKQVLAAFEFLQEKGGKTRIITKCNYWIQYALFDFHHAMMNRLGQLANDFSFDHNASEAFIRAKILERKCAYSFDMSGATNRFPIWVQESILNSLFPKMGTFWRQIMALPIWDKESQKTYQFSTGQPMGIYSSWPVFSLSHHILVRFCASLAGFNPWYFSHYCILGDDIVIFDDNVAYWYKYMLTKVLGVEISAFKSIECPTGTPNIGAEFAKRNYRNNDEVSPTSPIMLLSVREDPSLILDILDRIFKRWSLKVPDISAFVCEIFKAVFYKTGFGNQTMAWFLSPKVRPDWVLPLSGRLLEIKNEWWPSIYETDAQLLDEVALSKLSMSIANVRGQLAEFRELCNIFYFRDIANPVWVIPEMGMSGGWMEAGLKAGFMDRMGDVEFRHIALPTHPIQAVLNKILNNYILDSDRSNLSMKELLRLYITITHYAGFLKGRVVRSNYYFQCRKLSVQTVSEIGSRNREYVKVLRECPSLISHLDIVHEVRHGIISIEEARKKLHFLVM</sequence>
<organism evidence="3">
    <name type="scientific">Mito-like bobnusvirus</name>
    <dbReference type="NCBI Taxonomy" id="2784752"/>
    <lineage>
        <taxon>Viruses</taxon>
        <taxon>Riboviria</taxon>
    </lineage>
</organism>
<dbReference type="InterPro" id="IPR008686">
    <property type="entry name" value="RNA_pol_mitovir"/>
</dbReference>
<dbReference type="GO" id="GO:0003968">
    <property type="term" value="F:RNA-directed RNA polymerase activity"/>
    <property type="evidence" value="ECO:0007669"/>
    <property type="project" value="UniProtKB-KW"/>
</dbReference>
<dbReference type="PANTHER" id="PTHR34456">
    <property type="entry name" value="MITOVIRUS RNA-DEPENDENT RNA POLYMERASE"/>
    <property type="match status" value="1"/>
</dbReference>
<dbReference type="Pfam" id="PF05919">
    <property type="entry name" value="Mitovir_RNA_pol"/>
    <property type="match status" value="1"/>
</dbReference>
<proteinExistence type="predicted"/>
<dbReference type="InterPro" id="IPR043502">
    <property type="entry name" value="DNA/RNA_pol_sf"/>
</dbReference>
<evidence type="ECO:0000256" key="2">
    <source>
        <dbReference type="ARBA" id="ARBA00022695"/>
    </source>
</evidence>
<evidence type="ECO:0000313" key="3">
    <source>
        <dbReference type="EMBL" id="QOW97245.1"/>
    </source>
</evidence>
<keyword evidence="3" id="KW-0696">RNA-directed RNA polymerase</keyword>
<dbReference type="SUPFAM" id="SSF56672">
    <property type="entry name" value="DNA/RNA polymerases"/>
    <property type="match status" value="1"/>
</dbReference>
<accession>A0A7S7BVQ7</accession>
<name>A0A7S7BVQ7_9VIRU</name>
<protein>
    <submittedName>
        <fullName evidence="3">RNA-dependent RNA polymerase</fullName>
    </submittedName>
</protein>
<dbReference type="PANTHER" id="PTHR34456:SF13">
    <property type="entry name" value="REVERSE TRANSCRIPTASE DOMAIN-CONTAINING PROTEIN"/>
    <property type="match status" value="1"/>
</dbReference>
<evidence type="ECO:0000256" key="1">
    <source>
        <dbReference type="ARBA" id="ARBA00022679"/>
    </source>
</evidence>
<dbReference type="EMBL" id="MW086592">
    <property type="protein sequence ID" value="QOW97245.1"/>
    <property type="molecule type" value="Genomic_RNA"/>
</dbReference>
<keyword evidence="2" id="KW-0548">Nucleotidyltransferase</keyword>